<keyword evidence="4 6" id="KW-1133">Transmembrane helix</keyword>
<dbReference type="Gene3D" id="1.20.1640.10">
    <property type="entry name" value="Multidrug efflux transporter AcrB transmembrane domain"/>
    <property type="match status" value="2"/>
</dbReference>
<dbReference type="PANTHER" id="PTHR33406">
    <property type="entry name" value="MEMBRANE PROTEIN MJ1562-RELATED"/>
    <property type="match status" value="1"/>
</dbReference>
<dbReference type="Proteomes" id="UP000310314">
    <property type="component" value="Unassembled WGS sequence"/>
</dbReference>
<dbReference type="GO" id="GO:0005886">
    <property type="term" value="C:plasma membrane"/>
    <property type="evidence" value="ECO:0007669"/>
    <property type="project" value="UniProtKB-SubCell"/>
</dbReference>
<proteinExistence type="predicted"/>
<feature type="transmembrane region" description="Helical" evidence="6">
    <location>
        <begin position="295"/>
        <end position="315"/>
    </location>
</feature>
<dbReference type="Pfam" id="PF01553">
    <property type="entry name" value="Acyltransferase"/>
    <property type="match status" value="1"/>
</dbReference>
<keyword evidence="8" id="KW-0012">Acyltransferase</keyword>
<feature type="transmembrane region" description="Helical" evidence="6">
    <location>
        <begin position="816"/>
        <end position="842"/>
    </location>
</feature>
<evidence type="ECO:0000259" key="7">
    <source>
        <dbReference type="SMART" id="SM00563"/>
    </source>
</evidence>
<sequence>MGDFFYKAYLFIQKRKWVSLFVLLLVIASLGGIASRIEFDEDITALIPATEESKKIQEVLESIAFTDKVIVNIRREGEGSVDDLTQYASTLLDSLAKTGDTYINNVQGKLNDEDLPNTLNLVYDNLPLFLDSADYLQIEQKLSKDSIAILTEQNYRTLISPSGIIAKRTIRKDPLGLSFIALKKLQQLGIGNDFKLKNGFLLDKKELNILLFLTPTHGSRETDKNTALAEKLYELQHKLNTSYKGKIKSEYFGAALVAAANAAQIKHDIQFTISIALTFLLIILIVFYRKLTTPLILFSPTVIGGLLAVAFLYLFRTKISALSLGIGSILLGITLDYSLHILTHIRNGNSLKSLYKDVAPSVLMSSLTTASAFLCLLFLESQALQDLGIFAAVSVLGASIFALMFIPQVYATKRNSESKKTFLDRLARYDLHKNKWAIAVLALLLIGSLFTYRTVIFNQDIAKLNYESGTLIEARERLEKLTDIGSKSIYLSTYGENRESVLQRNDFLFNQLQRLKANDEIVSYSSIGALVRSDKKQRSRINKWNSFWNANKIQSTKQNLIESGNEFGFKENTFDQFYDLLESDFKPLKISDLEVVSSFAVDDFIVTDSTSTTITSLIKVEDENLEKVKAVFGDTPQTLFINRQQVNESFLGNLKNDFNNLIGYSLLVVILILLLFYRSLSLTLITVIPIFLTWLLTIGLMGLLKIEFNIFNIIICSFIFGVGIDYCIFITNGLLTEYRTGEKALSTHRTSIILSVITTILGIGALVFAKHPVLYTIAVVSLIGILSAVFVAFAIQPLLFHLFLGSTNKRPITIRVLIHSLLSFAYFDLGGLLLSVYGWIVLKLNPKAHLKKQLGLHKLTSKFMKSVLYTNPFLLKEIRNPHNETFENPAMLIANHSSFLDILAMGSLHSKLIYLVKDHVYNSPIIGSAAKLHGAYPVSGGIENGEAFLKQKVEQGFSIIAFPEGARSTSNKINRFHKGAFYLAEKLELDILPVMIHGGSEVSPKNSFIIRDGDFTVKLLPRIEVSDLSFGKSYSERPKQIGQYFRKEFRKFRMEVEDEYYWHQLLLENFRHKGGDIYKTVKTDLKENASAYRTILEAIGEKDKIIHLSKDHGQLDLLLALDSIDRKIYSYLENDEARTILKNNYLTHQYSKIKVGDYFKEALEHEANVLILNLDSIFTSQLEDPLRERISILILLKSNRPDIREFAIGKGFSIEIQEDNLTILKR</sequence>
<name>A0A5S3PU69_9FLAO</name>
<dbReference type="RefSeq" id="WP_138656467.1">
    <property type="nucleotide sequence ID" value="NZ_VATY01000001.1"/>
</dbReference>
<evidence type="ECO:0000256" key="1">
    <source>
        <dbReference type="ARBA" id="ARBA00004651"/>
    </source>
</evidence>
<dbReference type="InterPro" id="IPR004869">
    <property type="entry name" value="MMPL_dom"/>
</dbReference>
<keyword evidence="5 6" id="KW-0472">Membrane</keyword>
<comment type="subcellular location">
    <subcellularLocation>
        <location evidence="1">Cell membrane</location>
        <topology evidence="1">Multi-pass membrane protein</topology>
    </subcellularLocation>
</comment>
<dbReference type="Pfam" id="PF03176">
    <property type="entry name" value="MMPL"/>
    <property type="match status" value="2"/>
</dbReference>
<feature type="transmembrane region" description="Helical" evidence="6">
    <location>
        <begin position="321"/>
        <end position="342"/>
    </location>
</feature>
<evidence type="ECO:0000256" key="3">
    <source>
        <dbReference type="ARBA" id="ARBA00022692"/>
    </source>
</evidence>
<dbReference type="PANTHER" id="PTHR33406:SF13">
    <property type="entry name" value="MEMBRANE PROTEIN YDFJ"/>
    <property type="match status" value="1"/>
</dbReference>
<dbReference type="EMBL" id="VATY01000001">
    <property type="protein sequence ID" value="TMM58535.1"/>
    <property type="molecule type" value="Genomic_DNA"/>
</dbReference>
<feature type="transmembrane region" description="Helical" evidence="6">
    <location>
        <begin position="436"/>
        <end position="455"/>
    </location>
</feature>
<dbReference type="CDD" id="cd07989">
    <property type="entry name" value="LPLAT_AGPAT-like"/>
    <property type="match status" value="1"/>
</dbReference>
<dbReference type="SUPFAM" id="SSF69593">
    <property type="entry name" value="Glycerol-3-phosphate (1)-acyltransferase"/>
    <property type="match status" value="1"/>
</dbReference>
<evidence type="ECO:0000313" key="9">
    <source>
        <dbReference type="Proteomes" id="UP000310314"/>
    </source>
</evidence>
<dbReference type="OrthoDB" id="9803035at2"/>
<dbReference type="SMART" id="SM00563">
    <property type="entry name" value="PlsC"/>
    <property type="match status" value="1"/>
</dbReference>
<feature type="transmembrane region" description="Helical" evidence="6">
    <location>
        <begin position="752"/>
        <end position="769"/>
    </location>
</feature>
<feature type="transmembrane region" description="Helical" evidence="6">
    <location>
        <begin position="387"/>
        <end position="410"/>
    </location>
</feature>
<feature type="transmembrane region" description="Helical" evidence="6">
    <location>
        <begin position="269"/>
        <end position="288"/>
    </location>
</feature>
<dbReference type="InterPro" id="IPR050545">
    <property type="entry name" value="Mycobact_MmpL"/>
</dbReference>
<dbReference type="SUPFAM" id="SSF82866">
    <property type="entry name" value="Multidrug efflux transporter AcrB transmembrane domain"/>
    <property type="match status" value="2"/>
</dbReference>
<feature type="transmembrane region" description="Helical" evidence="6">
    <location>
        <begin position="775"/>
        <end position="804"/>
    </location>
</feature>
<dbReference type="AlphaFoldDB" id="A0A5S3PU69"/>
<feature type="transmembrane region" description="Helical" evidence="6">
    <location>
        <begin position="661"/>
        <end position="677"/>
    </location>
</feature>
<comment type="caution">
    <text evidence="8">The sequence shown here is derived from an EMBL/GenBank/DDBJ whole genome shotgun (WGS) entry which is preliminary data.</text>
</comment>
<feature type="transmembrane region" description="Helical" evidence="6">
    <location>
        <begin position="710"/>
        <end position="731"/>
    </location>
</feature>
<feature type="transmembrane region" description="Helical" evidence="6">
    <location>
        <begin position="684"/>
        <end position="704"/>
    </location>
</feature>
<organism evidence="8 9">
    <name type="scientific">Maribacter algarum</name>
    <name type="common">ex Zhang et al. 2020</name>
    <dbReference type="NCBI Taxonomy" id="2578118"/>
    <lineage>
        <taxon>Bacteria</taxon>
        <taxon>Pseudomonadati</taxon>
        <taxon>Bacteroidota</taxon>
        <taxon>Flavobacteriia</taxon>
        <taxon>Flavobacteriales</taxon>
        <taxon>Flavobacteriaceae</taxon>
        <taxon>Maribacter</taxon>
    </lineage>
</organism>
<evidence type="ECO:0000256" key="5">
    <source>
        <dbReference type="ARBA" id="ARBA00023136"/>
    </source>
</evidence>
<feature type="transmembrane region" description="Helical" evidence="6">
    <location>
        <begin position="362"/>
        <end position="381"/>
    </location>
</feature>
<keyword evidence="2" id="KW-1003">Cell membrane</keyword>
<keyword evidence="8" id="KW-0808">Transferase</keyword>
<dbReference type="GO" id="GO:0016746">
    <property type="term" value="F:acyltransferase activity"/>
    <property type="evidence" value="ECO:0007669"/>
    <property type="project" value="UniProtKB-KW"/>
</dbReference>
<dbReference type="InterPro" id="IPR002123">
    <property type="entry name" value="Plipid/glycerol_acylTrfase"/>
</dbReference>
<evidence type="ECO:0000256" key="6">
    <source>
        <dbReference type="SAM" id="Phobius"/>
    </source>
</evidence>
<gene>
    <name evidence="8" type="ORF">FEE95_03635</name>
</gene>
<keyword evidence="9" id="KW-1185">Reference proteome</keyword>
<evidence type="ECO:0000313" key="8">
    <source>
        <dbReference type="EMBL" id="TMM58535.1"/>
    </source>
</evidence>
<keyword evidence="3 6" id="KW-0812">Transmembrane</keyword>
<reference evidence="8 9" key="1">
    <citation type="submission" date="2019-05" db="EMBL/GenBank/DDBJ databases">
        <authorList>
            <person name="Zhang J.-Y."/>
            <person name="Feg X."/>
            <person name="Du Z.-J."/>
        </authorList>
    </citation>
    <scope>NUCLEOTIDE SEQUENCE [LARGE SCALE GENOMIC DNA]</scope>
    <source>
        <strain evidence="8 9">RZ26</strain>
    </source>
</reference>
<accession>A0A5S3PU69</accession>
<feature type="domain" description="Phospholipid/glycerol acyltransferase" evidence="7">
    <location>
        <begin position="890"/>
        <end position="999"/>
    </location>
</feature>
<evidence type="ECO:0000256" key="4">
    <source>
        <dbReference type="ARBA" id="ARBA00022989"/>
    </source>
</evidence>
<protein>
    <submittedName>
        <fullName evidence="8">Glycerol acyltransferase</fullName>
    </submittedName>
</protein>
<evidence type="ECO:0000256" key="2">
    <source>
        <dbReference type="ARBA" id="ARBA00022475"/>
    </source>
</evidence>